<accession>A0ABT4QDE7</accession>
<evidence type="ECO:0000313" key="4">
    <source>
        <dbReference type="Proteomes" id="UP001527882"/>
    </source>
</evidence>
<comment type="caution">
    <text evidence="3">The sequence shown here is derived from an EMBL/GenBank/DDBJ whole genome shotgun (WGS) entry which is preliminary data.</text>
</comment>
<dbReference type="EMBL" id="JAQAGZ010000014">
    <property type="protein sequence ID" value="MCZ8514858.1"/>
    <property type="molecule type" value="Genomic_DNA"/>
</dbReference>
<feature type="domain" description="SLH" evidence="2">
    <location>
        <begin position="1068"/>
        <end position="1129"/>
    </location>
</feature>
<sequence length="1278" mass="137419">MTTIKKIISYIMLFALIFSIVPLPAVHANTATFFIPDDGKLASTANLDLSNPANLDRNIARISNSNLMDISGSYQQVTPSTITLTVDQIVQSGGTWQAQTGKTANLNVGTTGNRFQITGVQLFQGFNRLTFTGTQGSSVKTDVFYVLYDSAPIINSLQISSGGQFYDLNESASLVLNSSTAYIQGNSTNATSITVNGQKASVLSNGLFYAPAATLQPGLNKFDITLSNDTDSITVKRQVYYYSSSSPFTQVDVTQDTVPSSSPETHSVLGVTPTFTSTGNKGTLALTFLVPYYNTVINNASTQITVNSSTPNVTIAGSGAANETVITNTYGAPAYKLVSLTTTPFSLQTDASNNLLPNQPVNIGITYTASGNPTPILISGTFSFNLAAGQKIINNIKLLPNYDGSSAVNDNTIATPLDGSQVTSPDFYVLLDTSQPLTLPGDTVSIALQPLGNANLTISSVGVTSSGTVNKGQVFKVSGLPTGSQSLVFAINNGVPYNAKVSYASKNYIDLQNLYNGQVFTIDSSVPQSIPLQGRMIGFGNRMQGTQLLINNADKTSILNPTAVPNTEDYVFGPINLAIGNTGPLFIGENTITIAVDYTDGNTPAGILRHYNKTVKFYIVDSNAPNIIDVRPLTPPSTPRGSLSDPNPANYLPPSPELQKNGTYYSTTLSKFDIYVQGSGADLVTIKEGANTLYSVNPGNFVMPSPNASYSSSDFTGNRSSFKLRLNDVLIPVGTHVYTIEFDNNNGAKVTQTLEVHSENIPYRILSPVPNTGNKIVVNKNFVLFDVEAVGATDVQINGNSATPRTDIPNRYMYTLTGLKGDTDNTISLVIKKSGGDVKASVVVKYVTDPDVGSMYMEQMSSKHSVFNKQLQMTFPKNTVLRRTIDGKIQPQPNLLFGIADPNNGNTELVNDYGQILGTDIDFRTTKPNSGSQTVIPIDATLATQFSKQLGRNHFTRVSSYYWVSAGMGELSKVGASDYQVATGGLAPYSVQGTFTHYDQRREVVPSERGTLTLKYNDDVVNQVGSEIAVFYLGNDGIWRNIGGTVDSANKTVTVPFDKFGYYVVEKLRYSYDDITNHDWARDILQSLFAKGYMPAIYSDQFGASDYVTRGEFAALLVRSLGLRMNSDNNNTFIDIVPGSQSATWSYDEIETAARAGIVQGLSNLIFAPDKAVTRQDASVMIARALSLKLAVNDSKLQAKLDKAFADSGTINYYARPAVDALNSSGIMVGSPVQSAIPTKAKPLINFNPTSNMTRAEAAQVAVRLLQKYLKALPTNLS</sequence>
<organism evidence="3 4">
    <name type="scientific">Paenibacillus gyeongsangnamensis</name>
    <dbReference type="NCBI Taxonomy" id="3388067"/>
    <lineage>
        <taxon>Bacteria</taxon>
        <taxon>Bacillati</taxon>
        <taxon>Bacillota</taxon>
        <taxon>Bacilli</taxon>
        <taxon>Bacillales</taxon>
        <taxon>Paenibacillaceae</taxon>
        <taxon>Paenibacillus</taxon>
    </lineage>
</organism>
<evidence type="ECO:0000313" key="3">
    <source>
        <dbReference type="EMBL" id="MCZ8514858.1"/>
    </source>
</evidence>
<dbReference type="Gene3D" id="2.60.40.10">
    <property type="entry name" value="Immunoglobulins"/>
    <property type="match status" value="1"/>
</dbReference>
<protein>
    <submittedName>
        <fullName evidence="3">S-layer homology domain-containing protein</fullName>
    </submittedName>
</protein>
<feature type="domain" description="SLH" evidence="2">
    <location>
        <begin position="1202"/>
        <end position="1276"/>
    </location>
</feature>
<reference evidence="3 4" key="1">
    <citation type="submission" date="2022-12" db="EMBL/GenBank/DDBJ databases">
        <title>Draft genome sequence of Paenibacillus sp. dW9.</title>
        <authorList>
            <person name="Choi E.-W."/>
            <person name="Kim D.-U."/>
        </authorList>
    </citation>
    <scope>NUCLEOTIDE SEQUENCE [LARGE SCALE GENOMIC DNA]</scope>
    <source>
        <strain evidence="4">dW9</strain>
    </source>
</reference>
<proteinExistence type="predicted"/>
<keyword evidence="4" id="KW-1185">Reference proteome</keyword>
<dbReference type="RefSeq" id="WP_269883386.1">
    <property type="nucleotide sequence ID" value="NZ_JAQAGZ010000014.1"/>
</dbReference>
<dbReference type="Proteomes" id="UP001527882">
    <property type="component" value="Unassembled WGS sequence"/>
</dbReference>
<dbReference type="Pfam" id="PF00395">
    <property type="entry name" value="SLH"/>
    <property type="match status" value="3"/>
</dbReference>
<dbReference type="PROSITE" id="PS51272">
    <property type="entry name" value="SLH"/>
    <property type="match status" value="3"/>
</dbReference>
<dbReference type="InterPro" id="IPR013783">
    <property type="entry name" value="Ig-like_fold"/>
</dbReference>
<feature type="region of interest" description="Disordered" evidence="1">
    <location>
        <begin position="630"/>
        <end position="657"/>
    </location>
</feature>
<evidence type="ECO:0000259" key="2">
    <source>
        <dbReference type="PROSITE" id="PS51272"/>
    </source>
</evidence>
<evidence type="ECO:0000256" key="1">
    <source>
        <dbReference type="SAM" id="MobiDB-lite"/>
    </source>
</evidence>
<gene>
    <name evidence="3" type="ORF">O9H85_21035</name>
</gene>
<feature type="domain" description="SLH" evidence="2">
    <location>
        <begin position="1130"/>
        <end position="1196"/>
    </location>
</feature>
<name>A0ABT4QDE7_9BACL</name>
<dbReference type="InterPro" id="IPR001119">
    <property type="entry name" value="SLH_dom"/>
</dbReference>